<evidence type="ECO:0000313" key="3">
    <source>
        <dbReference type="EMBL" id="STQ91743.1"/>
    </source>
</evidence>
<dbReference type="Proteomes" id="UP000255108">
    <property type="component" value="Unassembled WGS sequence"/>
</dbReference>
<dbReference type="Pfam" id="PF05876">
    <property type="entry name" value="GpA_ATPase"/>
    <property type="match status" value="1"/>
</dbReference>
<dbReference type="AlphaFoldDB" id="A0A377Q9Z5"/>
<sequence length="649" mass="73242">MYADGFATYLEGFAAGLMPDPALWIDEWADKYQRIPTDSGAAEPGKYLTRRTPYAQQVMRVLSPTHPCRRVVVMGASQMLKTQVFLNWMCAVIHMAPSNILALEPSLNLAKRLSGRIGKNIDAIPVLREKVASPRSRDSRNTIDTKEFAGGTLMITTAGSAANLAEVSARYLYGDEIDRWERNVNEEGDPVDLAEARTSTFGRNAKIYYSSSPTLEGSSRINDLYLEGTQQRFFVGCPHCGEFQTLVFEQLRWNSDHSEAHYVCTASGCLIDEHHKTAMLPAGEWRAGAAGDGETESFQINALNMPLGWVSWGSLLKQYEKAAIALQRGDPEPMQVFYNTRLAQVWDNAQERTRGSELMARAEDYALRSLPLGVLILTASVDVQANRLELLIKGWGEGLESWTIDHRVMMCDPAEERSWEMLDEELKKEFIHPHGQSMGISATAIDTGGHHTQEVYQFCRLRRYRHVLAIKGESKRGRPILAARASKVDVTWRGTTDKGGCELWMIGTDTAKDWIYNRFKLLDGPGAQHFSKDLPSEYYDQLTVERKIRRFIKGREITDWTKAKSDRNEVLDLTVYSLAMAHYMGLHRFQQADWNALKMRYAQTGLFDEPKPAQAHASSRRDPATAGSFVFDPHIAARRVARSGYLKRR</sequence>
<dbReference type="GO" id="GO:0005524">
    <property type="term" value="F:ATP binding"/>
    <property type="evidence" value="ECO:0007669"/>
    <property type="project" value="InterPro"/>
</dbReference>
<accession>A0A377Q9Z5</accession>
<organism evidence="3 5">
    <name type="scientific">Iodobacter fluviatilis</name>
    <dbReference type="NCBI Taxonomy" id="537"/>
    <lineage>
        <taxon>Bacteria</taxon>
        <taxon>Pseudomonadati</taxon>
        <taxon>Pseudomonadota</taxon>
        <taxon>Betaproteobacteria</taxon>
        <taxon>Neisseriales</taxon>
        <taxon>Chitinibacteraceae</taxon>
        <taxon>Iodobacter</taxon>
    </lineage>
</organism>
<evidence type="ECO:0000313" key="4">
    <source>
        <dbReference type="EMBL" id="TCU81227.1"/>
    </source>
</evidence>
<reference evidence="4 6" key="2">
    <citation type="submission" date="2019-03" db="EMBL/GenBank/DDBJ databases">
        <title>Genomic Encyclopedia of Type Strains, Phase IV (KMG-IV): sequencing the most valuable type-strain genomes for metagenomic binning, comparative biology and taxonomic classification.</title>
        <authorList>
            <person name="Goeker M."/>
        </authorList>
    </citation>
    <scope>NUCLEOTIDE SEQUENCE [LARGE SCALE GENOMIC DNA]</scope>
    <source>
        <strain evidence="4 6">DSM 3764</strain>
    </source>
</reference>
<evidence type="ECO:0000313" key="6">
    <source>
        <dbReference type="Proteomes" id="UP000295794"/>
    </source>
</evidence>
<name>A0A377Q9Z5_9NEIS</name>
<dbReference type="RefSeq" id="WP_115227923.1">
    <property type="nucleotide sequence ID" value="NZ_CAWOLO010000025.1"/>
</dbReference>
<dbReference type="EMBL" id="SMBT01000025">
    <property type="protein sequence ID" value="TCU81227.1"/>
    <property type="molecule type" value="Genomic_DNA"/>
</dbReference>
<evidence type="ECO:0000259" key="1">
    <source>
        <dbReference type="Pfam" id="PF05876"/>
    </source>
</evidence>
<dbReference type="HAMAP" id="MF_04144">
    <property type="entry name" value="TERL_LAMBDA"/>
    <property type="match status" value="1"/>
</dbReference>
<feature type="domain" description="Phage terminase large subunit GpA ATPase" evidence="1">
    <location>
        <begin position="41"/>
        <end position="285"/>
    </location>
</feature>
<proteinExistence type="inferred from homology"/>
<dbReference type="OrthoDB" id="5181253at2"/>
<feature type="domain" description="Terminase large subunit GpA endonuclease" evidence="2">
    <location>
        <begin position="296"/>
        <end position="594"/>
    </location>
</feature>
<dbReference type="InterPro" id="IPR046453">
    <property type="entry name" value="GpA_ATPase"/>
</dbReference>
<reference evidence="3 5" key="1">
    <citation type="submission" date="2018-06" db="EMBL/GenBank/DDBJ databases">
        <authorList>
            <consortium name="Pathogen Informatics"/>
            <person name="Doyle S."/>
        </authorList>
    </citation>
    <scope>NUCLEOTIDE SEQUENCE [LARGE SCALE GENOMIC DNA]</scope>
    <source>
        <strain evidence="3 5">NCTC11159</strain>
    </source>
</reference>
<keyword evidence="6" id="KW-1185">Reference proteome</keyword>
<gene>
    <name evidence="4" type="ORF">EV682_12530</name>
    <name evidence="3" type="ORF">NCTC11159_02820</name>
</gene>
<dbReference type="InterPro" id="IPR027417">
    <property type="entry name" value="P-loop_NTPase"/>
</dbReference>
<dbReference type="Proteomes" id="UP000295794">
    <property type="component" value="Unassembled WGS sequence"/>
</dbReference>
<dbReference type="GO" id="GO:0016887">
    <property type="term" value="F:ATP hydrolysis activity"/>
    <property type="evidence" value="ECO:0007669"/>
    <property type="project" value="InterPro"/>
</dbReference>
<protein>
    <submittedName>
        <fullName evidence="3">Bacteriophage tail assembly protein</fullName>
    </submittedName>
    <submittedName>
        <fullName evidence="4">Phage terminase large subunit GpA-like protein</fullName>
    </submittedName>
</protein>
<dbReference type="InterPro" id="IPR008866">
    <property type="entry name" value="Phage_lambda_GpA-like"/>
</dbReference>
<dbReference type="Gene3D" id="3.40.50.300">
    <property type="entry name" value="P-loop containing nucleotide triphosphate hydrolases"/>
    <property type="match status" value="1"/>
</dbReference>
<dbReference type="InterPro" id="IPR046454">
    <property type="entry name" value="GpA_endonuclease"/>
</dbReference>
<evidence type="ECO:0000259" key="2">
    <source>
        <dbReference type="Pfam" id="PF20454"/>
    </source>
</evidence>
<evidence type="ECO:0000313" key="5">
    <source>
        <dbReference type="Proteomes" id="UP000255108"/>
    </source>
</evidence>
<dbReference type="EMBL" id="UGHR01000001">
    <property type="protein sequence ID" value="STQ91743.1"/>
    <property type="molecule type" value="Genomic_DNA"/>
</dbReference>
<dbReference type="GO" id="GO:0004519">
    <property type="term" value="F:endonuclease activity"/>
    <property type="evidence" value="ECO:0007669"/>
    <property type="project" value="InterPro"/>
</dbReference>
<dbReference type="Pfam" id="PF20454">
    <property type="entry name" value="GpA_nuclease"/>
    <property type="match status" value="1"/>
</dbReference>